<name>A0A2Z4LM71_9BACT</name>
<dbReference type="Pfam" id="PF03202">
    <property type="entry name" value="Lipoprotein_10"/>
    <property type="match status" value="1"/>
</dbReference>
<dbReference type="KEGG" id="mclo:DK849_02260"/>
<proteinExistence type="inferred from homology"/>
<keyword evidence="3" id="KW-1185">Reference proteome</keyword>
<dbReference type="InterPro" id="IPR004984">
    <property type="entry name" value="Mycoplasma_lipoprotein_cen_dom"/>
</dbReference>
<dbReference type="InterPro" id="IPR004890">
    <property type="entry name" value="Lipoprotein_10_C"/>
</dbReference>
<dbReference type="PROSITE" id="PS51257">
    <property type="entry name" value="PROKAR_LIPOPROTEIN"/>
    <property type="match status" value="1"/>
</dbReference>
<dbReference type="Proteomes" id="UP000249865">
    <property type="component" value="Chromosome"/>
</dbReference>
<dbReference type="OrthoDB" id="401339at2"/>
<dbReference type="AlphaFoldDB" id="A0A2Z4LM71"/>
<organism evidence="2 3">
    <name type="scientific">Metamycoplasma cloacale</name>
    <dbReference type="NCBI Taxonomy" id="92401"/>
    <lineage>
        <taxon>Bacteria</taxon>
        <taxon>Bacillati</taxon>
        <taxon>Mycoplasmatota</taxon>
        <taxon>Mycoplasmoidales</taxon>
        <taxon>Metamycoplasmataceae</taxon>
        <taxon>Metamycoplasma</taxon>
    </lineage>
</organism>
<evidence type="ECO:0000313" key="3">
    <source>
        <dbReference type="Proteomes" id="UP000249865"/>
    </source>
</evidence>
<evidence type="ECO:0000256" key="1">
    <source>
        <dbReference type="ARBA" id="ARBA00009031"/>
    </source>
</evidence>
<dbReference type="Pfam" id="PF03305">
    <property type="entry name" value="Lipoprotein_X"/>
    <property type="match status" value="1"/>
</dbReference>
<evidence type="ECO:0000313" key="2">
    <source>
        <dbReference type="EMBL" id="AWX42872.1"/>
    </source>
</evidence>
<gene>
    <name evidence="2" type="ORF">DK849_02260</name>
</gene>
<dbReference type="RefSeq" id="WP_029330758.1">
    <property type="nucleotide sequence ID" value="NZ_CP030103.1"/>
</dbReference>
<sequence>MKLKRKYLFLSSAILSTIAVPLISSSCEREEKLVEFAIPFSIKDKRSQTLKTLINRYNRESLLKNENHRSISLIYSSTSRETLYYKLSLQLKIDDPSIPSLIMYYPSAAWLINSYNKAIDFSNEIKNSGIINQYLEINNKISLNHSNKFVLPLGNSTDMLVINKLNLGYFLSELKSFLSNNFPDKKLLDDNNSSILNSVVEHYEQSSPTIKEQIRSFWGINFQDNLEKIKNKNFNYSDNIFKFNDDLFQISNDIADIIEPNLNARILYSRHITNLFYNLSFNNGNGNYDDFILKYNQNNLIDYDSIYDPNTKQHQSLRKTYESLNNLINKKALYIDKNQTDSQRFIPPASYDTIFTLTTNNAYNWIIGDNAIYDANGAERESLLKKEDFLFFQAPTKNNATQTIETFINQGVNIVGIKHDNEKDKVVKDFIEWMYDQNNKIDWRDTATINDEMLSSLTPSEYYAYVNNYIFPSSNFIENYKNINESKINLSNLNYIHMIEKLSSNESVLFEEPVDHLSDAFRNKIKYTMNSVALKNNFDETTFEWFIDILRTTS</sequence>
<accession>A0A2Z4LM71</accession>
<reference evidence="3" key="1">
    <citation type="submission" date="2018-06" db="EMBL/GenBank/DDBJ databases">
        <title>Complete genome sequences of Mycoplasma anatis, M. anseris and M. cloacale type strains.</title>
        <authorList>
            <person name="Grozner D."/>
            <person name="Forro B."/>
            <person name="Sulyok K.M."/>
            <person name="Marton S."/>
            <person name="Kreizinger Z."/>
            <person name="Banyai K."/>
            <person name="Gyuranecz M."/>
        </authorList>
    </citation>
    <scope>NUCLEOTIDE SEQUENCE [LARGE SCALE GENOMIC DNA]</scope>
    <source>
        <strain evidence="3">NCTC 10199</strain>
    </source>
</reference>
<protein>
    <submittedName>
        <fullName evidence="2">Uncharacterized protein</fullName>
    </submittedName>
</protein>
<comment type="similarity">
    <text evidence="1">Belongs to the MG185/MG260 family.</text>
</comment>
<dbReference type="EMBL" id="CP030103">
    <property type="protein sequence ID" value="AWX42872.1"/>
    <property type="molecule type" value="Genomic_DNA"/>
</dbReference>